<organism evidence="2 3">
    <name type="scientific">Alkalihalophilus pseudofirmus</name>
    <name type="common">Bacillus pseudofirmus</name>
    <dbReference type="NCBI Taxonomy" id="79885"/>
    <lineage>
        <taxon>Bacteria</taxon>
        <taxon>Bacillati</taxon>
        <taxon>Bacillota</taxon>
        <taxon>Bacilli</taxon>
        <taxon>Bacillales</taxon>
        <taxon>Bacillaceae</taxon>
        <taxon>Alkalihalophilus</taxon>
    </lineage>
</organism>
<proteinExistence type="predicted"/>
<dbReference type="EMBL" id="JAWJAY010000001">
    <property type="protein sequence ID" value="MDV2883659.1"/>
    <property type="molecule type" value="Genomic_DNA"/>
</dbReference>
<name>A0AAJ2KS66_ALKPS</name>
<feature type="transmembrane region" description="Helical" evidence="1">
    <location>
        <begin position="77"/>
        <end position="98"/>
    </location>
</feature>
<evidence type="ECO:0000313" key="3">
    <source>
        <dbReference type="Proteomes" id="UP001285636"/>
    </source>
</evidence>
<comment type="caution">
    <text evidence="2">The sequence shown here is derived from an EMBL/GenBank/DDBJ whole genome shotgun (WGS) entry which is preliminary data.</text>
</comment>
<dbReference type="Proteomes" id="UP001285636">
    <property type="component" value="Unassembled WGS sequence"/>
</dbReference>
<accession>A0AAJ2KS66</accession>
<protein>
    <submittedName>
        <fullName evidence="2">Uncharacterized protein</fullName>
    </submittedName>
</protein>
<reference evidence="2" key="1">
    <citation type="submission" date="2023-10" db="EMBL/GenBank/DDBJ databases">
        <title>Screening of Alkalihalophilus pseudofirmusBZ-TG-HK211 and Its Alleviation of Salt Stress on Rapeseed Growth.</title>
        <authorList>
            <person name="Zhao B."/>
            <person name="Guo T."/>
        </authorList>
    </citation>
    <scope>NUCLEOTIDE SEQUENCE</scope>
    <source>
        <strain evidence="2">BZ-TG-HK211</strain>
    </source>
</reference>
<evidence type="ECO:0000256" key="1">
    <source>
        <dbReference type="SAM" id="Phobius"/>
    </source>
</evidence>
<keyword evidence="1" id="KW-0472">Membrane</keyword>
<dbReference type="RefSeq" id="WP_012957874.1">
    <property type="nucleotide sequence ID" value="NZ_CP144224.1"/>
</dbReference>
<dbReference type="AlphaFoldDB" id="A0AAJ2KS66"/>
<evidence type="ECO:0000313" key="2">
    <source>
        <dbReference type="EMBL" id="MDV2883659.1"/>
    </source>
</evidence>
<feature type="transmembrane region" description="Helical" evidence="1">
    <location>
        <begin position="47"/>
        <end position="71"/>
    </location>
</feature>
<keyword evidence="1" id="KW-1133">Transmembrane helix</keyword>
<gene>
    <name evidence="2" type="ORF">RYX45_00600</name>
</gene>
<keyword evidence="1" id="KW-0812">Transmembrane</keyword>
<sequence>MRRLYDKYVLQMWLLTKRDVKECNELAEQTSSKTGKMYFRGLKMQSMMFLLVYFFPLVWLMFAWIVGFPLLILEEGFVMALVLLSISTIMMLLFVTIVRAGRIHLYSKVKQNVIDKYID</sequence>